<dbReference type="EMBL" id="FQ312005">
    <property type="protein sequence ID" value="CBW26631.1"/>
    <property type="molecule type" value="Genomic_DNA"/>
</dbReference>
<keyword evidence="2" id="KW-1185">Reference proteome</keyword>
<protein>
    <submittedName>
        <fullName evidence="1">Uncharacterized protein</fullName>
    </submittedName>
</protein>
<evidence type="ECO:0000313" key="2">
    <source>
        <dbReference type="Proteomes" id="UP000008963"/>
    </source>
</evidence>
<dbReference type="Proteomes" id="UP000008963">
    <property type="component" value="Chromosome"/>
</dbReference>
<sequence>MKGNKLYSKTVHVSEITPEQRESMFEVFSKYYENSCFNTFCLDLNSKDSVFLLMDKKENKIRGFSTIVNLTYVSLGGKIHRGVFSGDTIIEKEYWGQGTLGVAFLKYLFIEKLKRPFSPLYWYLISKGFKTYLLMANNFDEHWPRHEVKTPEYQQEILNGFSTIMYPEYFDRASGLIKFEGCSKDALKFGVAPITEKLKSSNKRVDFFDRVNPNWQKGDELCCLAVMTLSMPLKYQLKIIKKSYKKISISYKQRLLSLFGVSNISRD</sequence>
<organism evidence="1 2">
    <name type="scientific">Halobacteriovorax marinus (strain ATCC BAA-682 / DSM 15412 / SJ)</name>
    <name type="common">Bacteriovorax marinus</name>
    <dbReference type="NCBI Taxonomy" id="862908"/>
    <lineage>
        <taxon>Bacteria</taxon>
        <taxon>Pseudomonadati</taxon>
        <taxon>Bdellovibrionota</taxon>
        <taxon>Bacteriovoracia</taxon>
        <taxon>Bacteriovoracales</taxon>
        <taxon>Halobacteriovoraceae</taxon>
        <taxon>Halobacteriovorax</taxon>
    </lineage>
</organism>
<dbReference type="RefSeq" id="WP_014244412.1">
    <property type="nucleotide sequence ID" value="NC_016620.1"/>
</dbReference>
<accession>E1X1X1</accession>
<evidence type="ECO:0000313" key="1">
    <source>
        <dbReference type="EMBL" id="CBW26631.1"/>
    </source>
</evidence>
<dbReference type="OrthoDB" id="333393at2"/>
<dbReference type="AlphaFoldDB" id="E1X1X1"/>
<dbReference type="HOGENOM" id="CLU_088154_0_0_7"/>
<gene>
    <name evidence="1" type="ordered locus">BMS_1808</name>
</gene>
<proteinExistence type="predicted"/>
<reference evidence="2" key="1">
    <citation type="journal article" date="2013" name="ISME J.">
        <title>A small predatory core genome in the divergent marine Bacteriovorax marinus SJ and the terrestrial Bdellovibrio bacteriovorus.</title>
        <authorList>
            <person name="Crossman L.C."/>
            <person name="Chen H."/>
            <person name="Cerdeno-Tarraga A.M."/>
            <person name="Brooks K."/>
            <person name="Quail M.A."/>
            <person name="Pineiro S.A."/>
            <person name="Hobley L."/>
            <person name="Sockett R.E."/>
            <person name="Bentley S.D."/>
            <person name="Parkhill J."/>
            <person name="Williams H.N."/>
            <person name="Stine O.C."/>
        </authorList>
    </citation>
    <scope>NUCLEOTIDE SEQUENCE [LARGE SCALE GENOMIC DNA]</scope>
    <source>
        <strain evidence="2">ATCC BAA-682 / DSM 15412 / SJ</strain>
    </source>
</reference>
<dbReference type="PATRIC" id="fig|862908.3.peg.1715"/>
<dbReference type="KEGG" id="bmx:BMS_1808"/>
<dbReference type="eggNOG" id="ENOG502Z8UT">
    <property type="taxonomic scope" value="Bacteria"/>
</dbReference>
<name>E1X1X1_HALMS</name>
<dbReference type="STRING" id="862908.BMS_1808"/>